<evidence type="ECO:0000313" key="2">
    <source>
        <dbReference type="Proteomes" id="UP001501747"/>
    </source>
</evidence>
<gene>
    <name evidence="1" type="ORF">GCM10022247_08380</name>
</gene>
<proteinExistence type="predicted"/>
<comment type="caution">
    <text evidence="1">The sequence shown here is derived from an EMBL/GenBank/DDBJ whole genome shotgun (WGS) entry which is preliminary data.</text>
</comment>
<evidence type="ECO:0000313" key="1">
    <source>
        <dbReference type="EMBL" id="GAA3991753.1"/>
    </source>
</evidence>
<keyword evidence="2" id="KW-1185">Reference proteome</keyword>
<reference evidence="2" key="1">
    <citation type="journal article" date="2019" name="Int. J. Syst. Evol. Microbiol.">
        <title>The Global Catalogue of Microorganisms (GCM) 10K type strain sequencing project: providing services to taxonomists for standard genome sequencing and annotation.</title>
        <authorList>
            <consortium name="The Broad Institute Genomics Platform"/>
            <consortium name="The Broad Institute Genome Sequencing Center for Infectious Disease"/>
            <person name="Wu L."/>
            <person name="Ma J."/>
        </authorList>
    </citation>
    <scope>NUCLEOTIDE SEQUENCE [LARGE SCALE GENOMIC DNA]</scope>
    <source>
        <strain evidence="2">JCM 17342</strain>
    </source>
</reference>
<organism evidence="1 2">
    <name type="scientific">Allokutzneria multivorans</name>
    <dbReference type="NCBI Taxonomy" id="1142134"/>
    <lineage>
        <taxon>Bacteria</taxon>
        <taxon>Bacillati</taxon>
        <taxon>Actinomycetota</taxon>
        <taxon>Actinomycetes</taxon>
        <taxon>Pseudonocardiales</taxon>
        <taxon>Pseudonocardiaceae</taxon>
        <taxon>Allokutzneria</taxon>
    </lineage>
</organism>
<dbReference type="EMBL" id="BAABAL010000005">
    <property type="protein sequence ID" value="GAA3991753.1"/>
    <property type="molecule type" value="Genomic_DNA"/>
</dbReference>
<dbReference type="Proteomes" id="UP001501747">
    <property type="component" value="Unassembled WGS sequence"/>
</dbReference>
<accession>A0ABP7R2M5</accession>
<name>A0ABP7R2M5_9PSEU</name>
<sequence length="120" mass="13150">MSYDDLKEYVAASFEYDWMTLLDIVGYFREDAEDGIDVNALFVRAAAAAAQLVRDGVMIPGDIDGGFKPWLTNAEDSAARIEAEAADMAARNHRLNIGDIAWFTAPEDFPEWGQGAVQGS</sequence>
<protein>
    <submittedName>
        <fullName evidence="1">Uncharacterized protein</fullName>
    </submittedName>
</protein>
<dbReference type="RefSeq" id="WP_344871165.1">
    <property type="nucleotide sequence ID" value="NZ_BAABAL010000005.1"/>
</dbReference>